<comment type="caution">
    <text evidence="2">The sequence shown here is derived from an EMBL/GenBank/DDBJ whole genome shotgun (WGS) entry which is preliminary data.</text>
</comment>
<dbReference type="PANTHER" id="PTHR47723">
    <property type="entry name" value="OS05G0353850 PROTEIN"/>
    <property type="match status" value="1"/>
</dbReference>
<evidence type="ECO:0000313" key="3">
    <source>
        <dbReference type="Proteomes" id="UP001293593"/>
    </source>
</evidence>
<dbReference type="InterPro" id="IPR044730">
    <property type="entry name" value="RNase_H-like_dom_plant"/>
</dbReference>
<dbReference type="GO" id="GO:0003676">
    <property type="term" value="F:nucleic acid binding"/>
    <property type="evidence" value="ECO:0007669"/>
    <property type="project" value="InterPro"/>
</dbReference>
<dbReference type="Proteomes" id="UP001293593">
    <property type="component" value="Unassembled WGS sequence"/>
</dbReference>
<organism evidence="2 3">
    <name type="scientific">Acacia crassicarpa</name>
    <name type="common">northern wattle</name>
    <dbReference type="NCBI Taxonomy" id="499986"/>
    <lineage>
        <taxon>Eukaryota</taxon>
        <taxon>Viridiplantae</taxon>
        <taxon>Streptophyta</taxon>
        <taxon>Embryophyta</taxon>
        <taxon>Tracheophyta</taxon>
        <taxon>Spermatophyta</taxon>
        <taxon>Magnoliopsida</taxon>
        <taxon>eudicotyledons</taxon>
        <taxon>Gunneridae</taxon>
        <taxon>Pentapetalae</taxon>
        <taxon>rosids</taxon>
        <taxon>fabids</taxon>
        <taxon>Fabales</taxon>
        <taxon>Fabaceae</taxon>
        <taxon>Caesalpinioideae</taxon>
        <taxon>mimosoid clade</taxon>
        <taxon>Acacieae</taxon>
        <taxon>Acacia</taxon>
    </lineage>
</organism>
<keyword evidence="3" id="KW-1185">Reference proteome</keyword>
<dbReference type="InterPro" id="IPR012337">
    <property type="entry name" value="RNaseH-like_sf"/>
</dbReference>
<gene>
    <name evidence="2" type="ORF">QN277_023732</name>
</gene>
<dbReference type="EMBL" id="JAWXYG010000007">
    <property type="protein sequence ID" value="KAK4266867.1"/>
    <property type="molecule type" value="Genomic_DNA"/>
</dbReference>
<reference evidence="2" key="1">
    <citation type="submission" date="2023-10" db="EMBL/GenBank/DDBJ databases">
        <title>Chromosome-level genome of the transformable northern wattle, Acacia crassicarpa.</title>
        <authorList>
            <person name="Massaro I."/>
            <person name="Sinha N.R."/>
            <person name="Poethig S."/>
            <person name="Leichty A.R."/>
        </authorList>
    </citation>
    <scope>NUCLEOTIDE SEQUENCE</scope>
    <source>
        <strain evidence="2">Acra3RX</strain>
        <tissue evidence="2">Leaf</tissue>
    </source>
</reference>
<dbReference type="InterPro" id="IPR036397">
    <property type="entry name" value="RNaseH_sf"/>
</dbReference>
<dbReference type="PANTHER" id="PTHR47723:SF19">
    <property type="entry name" value="POLYNUCLEOTIDYL TRANSFERASE, RIBONUCLEASE H-LIKE SUPERFAMILY PROTEIN"/>
    <property type="match status" value="1"/>
</dbReference>
<protein>
    <recommendedName>
        <fullName evidence="1">RNase H type-1 domain-containing protein</fullName>
    </recommendedName>
</protein>
<dbReference type="InterPro" id="IPR002156">
    <property type="entry name" value="RNaseH_domain"/>
</dbReference>
<name>A0AAE1JDR8_9FABA</name>
<dbReference type="SUPFAM" id="SSF53098">
    <property type="entry name" value="Ribonuclease H-like"/>
    <property type="match status" value="1"/>
</dbReference>
<sequence length="166" mass="18723">MDPPPTDAVRIDVDRSVRHQFQATCGGVIRNSDGHWLMGFCKSLDAHTVIEAKLHAIMLGLRVGHHMGLRKILLYSDSLDTVNILMRDCCYVDHPLKEIIKEIRDLLYSDYLDVKIHYTPRDIISFADYMAKEGHNAPANEDVSLIPTIPVGCMEMAMRDQLVCGS</sequence>
<proteinExistence type="predicted"/>
<feature type="domain" description="RNase H type-1" evidence="1">
    <location>
        <begin position="21"/>
        <end position="133"/>
    </location>
</feature>
<dbReference type="CDD" id="cd06222">
    <property type="entry name" value="RNase_H_like"/>
    <property type="match status" value="1"/>
</dbReference>
<accession>A0AAE1JDR8</accession>
<evidence type="ECO:0000313" key="2">
    <source>
        <dbReference type="EMBL" id="KAK4266867.1"/>
    </source>
</evidence>
<evidence type="ECO:0000259" key="1">
    <source>
        <dbReference type="Pfam" id="PF13456"/>
    </source>
</evidence>
<dbReference type="GO" id="GO:0004523">
    <property type="term" value="F:RNA-DNA hybrid ribonuclease activity"/>
    <property type="evidence" value="ECO:0007669"/>
    <property type="project" value="InterPro"/>
</dbReference>
<dbReference type="AlphaFoldDB" id="A0AAE1JDR8"/>
<dbReference type="Pfam" id="PF13456">
    <property type="entry name" value="RVT_3"/>
    <property type="match status" value="1"/>
</dbReference>
<dbReference type="Gene3D" id="3.30.420.10">
    <property type="entry name" value="Ribonuclease H-like superfamily/Ribonuclease H"/>
    <property type="match status" value="1"/>
</dbReference>
<dbReference type="InterPro" id="IPR053151">
    <property type="entry name" value="RNase_H-like"/>
</dbReference>